<feature type="transmembrane region" description="Helical" evidence="9">
    <location>
        <begin position="511"/>
        <end position="535"/>
    </location>
</feature>
<dbReference type="PANTHER" id="PTHR22950">
    <property type="entry name" value="AMINO ACID TRANSPORTER"/>
    <property type="match status" value="1"/>
</dbReference>
<feature type="transmembrane region" description="Helical" evidence="9">
    <location>
        <begin position="183"/>
        <end position="200"/>
    </location>
</feature>
<dbReference type="GO" id="GO:0005774">
    <property type="term" value="C:vacuolar membrane"/>
    <property type="evidence" value="ECO:0007669"/>
    <property type="project" value="TreeGrafter"/>
</dbReference>
<evidence type="ECO:0000256" key="5">
    <source>
        <dbReference type="ARBA" id="ARBA00022989"/>
    </source>
</evidence>
<feature type="region of interest" description="Disordered" evidence="8">
    <location>
        <begin position="1"/>
        <end position="53"/>
    </location>
</feature>
<dbReference type="InterPro" id="IPR013057">
    <property type="entry name" value="AA_transpt_TM"/>
</dbReference>
<feature type="transmembrane region" description="Helical" evidence="9">
    <location>
        <begin position="220"/>
        <end position="239"/>
    </location>
</feature>
<dbReference type="GO" id="GO:0015179">
    <property type="term" value="F:L-amino acid transmembrane transporter activity"/>
    <property type="evidence" value="ECO:0007669"/>
    <property type="project" value="TreeGrafter"/>
</dbReference>
<evidence type="ECO:0000256" key="9">
    <source>
        <dbReference type="SAM" id="Phobius"/>
    </source>
</evidence>
<evidence type="ECO:0000256" key="8">
    <source>
        <dbReference type="SAM" id="MobiDB-lite"/>
    </source>
</evidence>
<dbReference type="PANTHER" id="PTHR22950:SF692">
    <property type="entry name" value="TRANSMEMBRANE AMINO ACID TRANSPORTER FAMILY PROTEIN"/>
    <property type="match status" value="1"/>
</dbReference>
<keyword evidence="6 9" id="KW-0472">Membrane</keyword>
<reference evidence="11" key="1">
    <citation type="submission" date="2019-08" db="EMBL/GenBank/DDBJ databases">
        <title>Reference gene set and small RNA set construction with multiple tissues from Davidia involucrata Baill.</title>
        <authorList>
            <person name="Yang H."/>
            <person name="Zhou C."/>
            <person name="Li G."/>
            <person name="Wang J."/>
            <person name="Gao P."/>
            <person name="Wang M."/>
            <person name="Wang R."/>
            <person name="Zhao Y."/>
        </authorList>
    </citation>
    <scope>NUCLEOTIDE SEQUENCE</scope>
    <source>
        <tissue evidence="11">Mixed with DoveR01_LX</tissue>
    </source>
</reference>
<proteinExistence type="inferred from homology"/>
<gene>
    <name evidence="11" type="ORF">Din_032962</name>
</gene>
<feature type="domain" description="Amino acid transporter transmembrane" evidence="10">
    <location>
        <begin position="150"/>
        <end position="532"/>
    </location>
</feature>
<evidence type="ECO:0000256" key="1">
    <source>
        <dbReference type="ARBA" id="ARBA00004141"/>
    </source>
</evidence>
<feature type="compositionally biased region" description="Acidic residues" evidence="8">
    <location>
        <begin position="18"/>
        <end position="37"/>
    </location>
</feature>
<evidence type="ECO:0000259" key="10">
    <source>
        <dbReference type="Pfam" id="PF01490"/>
    </source>
</evidence>
<feature type="transmembrane region" description="Helical" evidence="9">
    <location>
        <begin position="452"/>
        <end position="472"/>
    </location>
</feature>
<keyword evidence="5 9" id="KW-1133">Transmembrane helix</keyword>
<feature type="transmembrane region" description="Helical" evidence="9">
    <location>
        <begin position="368"/>
        <end position="392"/>
    </location>
</feature>
<feature type="transmembrane region" description="Helical" evidence="9">
    <location>
        <begin position="293"/>
        <end position="315"/>
    </location>
</feature>
<dbReference type="FunFam" id="1.20.1740.10:FF:000047">
    <property type="entry name" value="Amino acid transporter AVT1A"/>
    <property type="match status" value="1"/>
</dbReference>
<evidence type="ECO:0000256" key="2">
    <source>
        <dbReference type="ARBA" id="ARBA00022448"/>
    </source>
</evidence>
<name>A0A5B7B778_DAVIN</name>
<comment type="subcellular location">
    <subcellularLocation>
        <location evidence="1">Membrane</location>
        <topology evidence="1">Multi-pass membrane protein</topology>
    </subcellularLocation>
</comment>
<comment type="similarity">
    <text evidence="7">Belongs to the amino acid/polyamine transporter 2 family. Amino acid/auxin permease (AAAP) (TC 2.A.18.5) subfamily.</text>
</comment>
<evidence type="ECO:0000256" key="3">
    <source>
        <dbReference type="ARBA" id="ARBA00022692"/>
    </source>
</evidence>
<dbReference type="AlphaFoldDB" id="A0A5B7B778"/>
<evidence type="ECO:0000256" key="4">
    <source>
        <dbReference type="ARBA" id="ARBA00022970"/>
    </source>
</evidence>
<evidence type="ECO:0000256" key="7">
    <source>
        <dbReference type="ARBA" id="ARBA00049662"/>
    </source>
</evidence>
<keyword evidence="3 9" id="KW-0812">Transmembrane</keyword>
<feature type="transmembrane region" description="Helical" evidence="9">
    <location>
        <begin position="412"/>
        <end position="440"/>
    </location>
</feature>
<accession>A0A5B7B778</accession>
<feature type="compositionally biased region" description="Basic and acidic residues" evidence="8">
    <location>
        <begin position="1"/>
        <end position="17"/>
    </location>
</feature>
<organism evidence="11">
    <name type="scientific">Davidia involucrata</name>
    <name type="common">Dove tree</name>
    <dbReference type="NCBI Taxonomy" id="16924"/>
    <lineage>
        <taxon>Eukaryota</taxon>
        <taxon>Viridiplantae</taxon>
        <taxon>Streptophyta</taxon>
        <taxon>Embryophyta</taxon>
        <taxon>Tracheophyta</taxon>
        <taxon>Spermatophyta</taxon>
        <taxon>Magnoliopsida</taxon>
        <taxon>eudicotyledons</taxon>
        <taxon>Gunneridae</taxon>
        <taxon>Pentapetalae</taxon>
        <taxon>asterids</taxon>
        <taxon>Cornales</taxon>
        <taxon>Nyssaceae</taxon>
        <taxon>Davidia</taxon>
    </lineage>
</organism>
<sequence>MGMKQDEDFEGDRRIDFETDDEENQAERDCEDGDDTDSDRTVPSRDASNSCIDLNNVSWPQSYRQSMDMLTSVTPPSVSFLTGTRISGGSFLTSAYKRPQASMPDSSLDKPLISAVSLDKEEVPTSTLPVKLSATSYSGLSLDELPPLHQCSYAQSLLNAINVLCGIGVLSTPYALKGGWCSLLLLVIMCIISCYTGILLKRCLESSAGLKTYPDIGQAAFGASGRVCVAIVLYVELYFSCVEFLIMMSDNFSTLFPNVQMDIAGIHLDSHQTFAITSTLLILPTVWLRNLTLLSYISVGGVVTTMLGALCLLWVGVVDKVGFHPSGTALDLAHLPVTIGLFGYCYGGHSVFPNIYSSMKEPSQYSSVLITSFVTSLFLYTGVAVCGFLMFGDSTKSQFTLNMPKKFVASKIAAWATVVTPISKYALTITPIAFSIEELLPSAQLRSHSVSIIIRTVLVISTLVVALAVPYFEYVVALTGSALVMVVALIIPTACYLSILHGRLTKLQISACIFVIIVGVFCSIVGTYSAIISIADKMA</sequence>
<protein>
    <submittedName>
        <fullName evidence="11">Putative vacuolar amino acid transporter 1-like</fullName>
    </submittedName>
</protein>
<feature type="transmembrane region" description="Helical" evidence="9">
    <location>
        <begin position="478"/>
        <end position="499"/>
    </location>
</feature>
<keyword evidence="4" id="KW-0029">Amino-acid transport</keyword>
<dbReference type="EMBL" id="GHES01032962">
    <property type="protein sequence ID" value="MPA63521.1"/>
    <property type="molecule type" value="Transcribed_RNA"/>
</dbReference>
<keyword evidence="2" id="KW-0813">Transport</keyword>
<evidence type="ECO:0000313" key="11">
    <source>
        <dbReference type="EMBL" id="MPA63521.1"/>
    </source>
</evidence>
<dbReference type="Pfam" id="PF01490">
    <property type="entry name" value="Aa_trans"/>
    <property type="match status" value="1"/>
</dbReference>
<evidence type="ECO:0000256" key="6">
    <source>
        <dbReference type="ARBA" id="ARBA00023136"/>
    </source>
</evidence>